<evidence type="ECO:0000313" key="2">
    <source>
        <dbReference type="Proteomes" id="UP000237246"/>
    </source>
</evidence>
<name>A0A2P4SPQ0_BAMTH</name>
<dbReference type="AlphaFoldDB" id="A0A2P4SPQ0"/>
<organism evidence="1 2">
    <name type="scientific">Bambusicola thoracicus</name>
    <name type="common">Chinese bamboo-partridge</name>
    <name type="synonym">Perdix thoracica</name>
    <dbReference type="NCBI Taxonomy" id="9083"/>
    <lineage>
        <taxon>Eukaryota</taxon>
        <taxon>Metazoa</taxon>
        <taxon>Chordata</taxon>
        <taxon>Craniata</taxon>
        <taxon>Vertebrata</taxon>
        <taxon>Euteleostomi</taxon>
        <taxon>Archelosauria</taxon>
        <taxon>Archosauria</taxon>
        <taxon>Dinosauria</taxon>
        <taxon>Saurischia</taxon>
        <taxon>Theropoda</taxon>
        <taxon>Coelurosauria</taxon>
        <taxon>Aves</taxon>
        <taxon>Neognathae</taxon>
        <taxon>Galloanserae</taxon>
        <taxon>Galliformes</taxon>
        <taxon>Phasianidae</taxon>
        <taxon>Perdicinae</taxon>
        <taxon>Bambusicola</taxon>
    </lineage>
</organism>
<proteinExistence type="predicted"/>
<dbReference type="Proteomes" id="UP000237246">
    <property type="component" value="Unassembled WGS sequence"/>
</dbReference>
<dbReference type="EMBL" id="PPHD01030480">
    <property type="protein sequence ID" value="POI26107.1"/>
    <property type="molecule type" value="Genomic_DNA"/>
</dbReference>
<evidence type="ECO:0000313" key="1">
    <source>
        <dbReference type="EMBL" id="POI26107.1"/>
    </source>
</evidence>
<comment type="caution">
    <text evidence="1">The sequence shown here is derived from an EMBL/GenBank/DDBJ whole genome shotgun (WGS) entry which is preliminary data.</text>
</comment>
<protein>
    <submittedName>
        <fullName evidence="1">Uncharacterized protein</fullName>
    </submittedName>
</protein>
<reference evidence="1 2" key="1">
    <citation type="submission" date="2018-01" db="EMBL/GenBank/DDBJ databases">
        <title>Comparison of the Chinese Bamboo Partridge and Red Junglefowl genome sequences highlights the importance of demography in genome evolution.</title>
        <authorList>
            <person name="Tiley G.P."/>
            <person name="Kimball R.T."/>
            <person name="Braun E.L."/>
            <person name="Burleigh J.G."/>
        </authorList>
    </citation>
    <scope>NUCLEOTIDE SEQUENCE [LARGE SCALE GENOMIC DNA]</scope>
    <source>
        <strain evidence="1">RTK389</strain>
        <tissue evidence="1">Blood</tissue>
    </source>
</reference>
<sequence>GDGRRLKGAIQRSTETGLAVEMPSRTVRQASHESIEDSMNSYGSEGKVIDNTQIYVLESLGAKKPDLELLLQMSNKAALQKLSLGTAYQAVPPPNGVIH</sequence>
<feature type="non-terminal residue" evidence="1">
    <location>
        <position position="1"/>
    </location>
</feature>
<keyword evidence="2" id="KW-1185">Reference proteome</keyword>
<gene>
    <name evidence="1" type="ORF">CIB84_010143</name>
</gene>
<accession>A0A2P4SPQ0</accession>
<dbReference type="OrthoDB" id="420032at2759"/>